<sequence>MRRTLAVLLAAAAAGLAATAAWLYADLGRLEGDVSAGREAATAARSYAVDMLSYDYRTMDEDLARARSHTTGALAARYARLAATLPRLARQRQEVRQAVVAGAAVESATSEEVRILVFLNTVTSGRETGQDRPTQEVGQNRLRLVMTRENGRWLVSDLSTLLGDTPVLGAP</sequence>
<keyword evidence="3" id="KW-0732">Signal</keyword>
<organism evidence="4 5">
    <name type="scientific">Microtetraspora malaysiensis</name>
    <dbReference type="NCBI Taxonomy" id="161358"/>
    <lineage>
        <taxon>Bacteria</taxon>
        <taxon>Bacillati</taxon>
        <taxon>Actinomycetota</taxon>
        <taxon>Actinomycetes</taxon>
        <taxon>Streptosporangiales</taxon>
        <taxon>Streptosporangiaceae</taxon>
        <taxon>Microtetraspora</taxon>
    </lineage>
</organism>
<proteinExistence type="predicted"/>
<keyword evidence="2" id="KW-0472">Membrane</keyword>
<reference evidence="4 5" key="1">
    <citation type="submission" date="2024-10" db="EMBL/GenBank/DDBJ databases">
        <title>The Natural Products Discovery Center: Release of the First 8490 Sequenced Strains for Exploring Actinobacteria Biosynthetic Diversity.</title>
        <authorList>
            <person name="Kalkreuter E."/>
            <person name="Kautsar S.A."/>
            <person name="Yang D."/>
            <person name="Bader C.D."/>
            <person name="Teijaro C.N."/>
            <person name="Fluegel L."/>
            <person name="Davis C.M."/>
            <person name="Simpson J.R."/>
            <person name="Lauterbach L."/>
            <person name="Steele A.D."/>
            <person name="Gui C."/>
            <person name="Meng S."/>
            <person name="Li G."/>
            <person name="Viehrig K."/>
            <person name="Ye F."/>
            <person name="Su P."/>
            <person name="Kiefer A.F."/>
            <person name="Nichols A."/>
            <person name="Cepeda A.J."/>
            <person name="Yan W."/>
            <person name="Fan B."/>
            <person name="Jiang Y."/>
            <person name="Adhikari A."/>
            <person name="Zheng C.-J."/>
            <person name="Schuster L."/>
            <person name="Cowan T.M."/>
            <person name="Smanski M.J."/>
            <person name="Chevrette M.G."/>
            <person name="De Carvalho L.P.S."/>
            <person name="Shen B."/>
        </authorList>
    </citation>
    <scope>NUCLEOTIDE SEQUENCE [LARGE SCALE GENOMIC DNA]</scope>
    <source>
        <strain evidence="4 5">NPDC002173</strain>
    </source>
</reference>
<dbReference type="Proteomes" id="UP001602013">
    <property type="component" value="Unassembled WGS sequence"/>
</dbReference>
<gene>
    <name evidence="4" type="ORF">ACFYXI_00730</name>
</gene>
<evidence type="ECO:0008006" key="6">
    <source>
        <dbReference type="Google" id="ProtNLM"/>
    </source>
</evidence>
<accession>A0ABW6SGH5</accession>
<feature type="chain" id="PRO_5046952643" description="Mce-associated membrane protein" evidence="3">
    <location>
        <begin position="21"/>
        <end position="171"/>
    </location>
</feature>
<comment type="subcellular location">
    <subcellularLocation>
        <location evidence="1">Membrane</location>
    </subcellularLocation>
</comment>
<protein>
    <recommendedName>
        <fullName evidence="6">Mce-associated membrane protein</fullName>
    </recommendedName>
</protein>
<dbReference type="PANTHER" id="PTHR37042">
    <property type="entry name" value="OUTER MEMBRANE PROTEIN RV1973"/>
    <property type="match status" value="1"/>
</dbReference>
<comment type="caution">
    <text evidence="4">The sequence shown here is derived from an EMBL/GenBank/DDBJ whole genome shotgun (WGS) entry which is preliminary data.</text>
</comment>
<evidence type="ECO:0000256" key="2">
    <source>
        <dbReference type="ARBA" id="ARBA00023136"/>
    </source>
</evidence>
<evidence type="ECO:0000256" key="3">
    <source>
        <dbReference type="SAM" id="SignalP"/>
    </source>
</evidence>
<dbReference type="EMBL" id="JBIASD010000001">
    <property type="protein sequence ID" value="MFF3664085.1"/>
    <property type="molecule type" value="Genomic_DNA"/>
</dbReference>
<keyword evidence="5" id="KW-1185">Reference proteome</keyword>
<feature type="signal peptide" evidence="3">
    <location>
        <begin position="1"/>
        <end position="20"/>
    </location>
</feature>
<name>A0ABW6SGH5_9ACTN</name>
<evidence type="ECO:0000313" key="5">
    <source>
        <dbReference type="Proteomes" id="UP001602013"/>
    </source>
</evidence>
<evidence type="ECO:0000313" key="4">
    <source>
        <dbReference type="EMBL" id="MFF3664085.1"/>
    </source>
</evidence>
<dbReference type="RefSeq" id="WP_387408079.1">
    <property type="nucleotide sequence ID" value="NZ_JBIASD010000001.1"/>
</dbReference>
<evidence type="ECO:0000256" key="1">
    <source>
        <dbReference type="ARBA" id="ARBA00004370"/>
    </source>
</evidence>
<dbReference type="PANTHER" id="PTHR37042:SF4">
    <property type="entry name" value="OUTER MEMBRANE PROTEIN RV1973"/>
    <property type="match status" value="1"/>
</dbReference>